<dbReference type="InterPro" id="IPR023346">
    <property type="entry name" value="Lysozyme-like_dom_sf"/>
</dbReference>
<dbReference type="InterPro" id="IPR036950">
    <property type="entry name" value="PBP_transglycosylase"/>
</dbReference>
<evidence type="ECO:0000256" key="19">
    <source>
        <dbReference type="ARBA" id="ARBA00023136"/>
    </source>
</evidence>
<dbReference type="SUPFAM" id="SSF53955">
    <property type="entry name" value="Lysozyme-like"/>
    <property type="match status" value="1"/>
</dbReference>
<dbReference type="InterPro" id="IPR001460">
    <property type="entry name" value="PCN-bd_Tpept"/>
</dbReference>
<evidence type="ECO:0000256" key="6">
    <source>
        <dbReference type="ARBA" id="ARBA00012448"/>
    </source>
</evidence>
<evidence type="ECO:0000256" key="23">
    <source>
        <dbReference type="ARBA" id="ARBA00034000"/>
    </source>
</evidence>
<evidence type="ECO:0000256" key="11">
    <source>
        <dbReference type="ARBA" id="ARBA00022676"/>
    </source>
</evidence>
<comment type="catalytic activity">
    <reaction evidence="25">
        <text>[GlcNAc-(1-&gt;4)-Mur2Ac(oyl-L-Ala-gamma-D-Glu-L-Lys-D-Ala-D-Ala)](n)-di-trans,octa-cis-undecaprenyl diphosphate + beta-D-GlcNAc-(1-&gt;4)-Mur2Ac(oyl-L-Ala-gamma-D-Glu-L-Lys-D-Ala-D-Ala)-di-trans,octa-cis-undecaprenyl diphosphate = [GlcNAc-(1-&gt;4)-Mur2Ac(oyl-L-Ala-gamma-D-Glu-L-Lys-D-Ala-D-Ala)](n+1)-di-trans,octa-cis-undecaprenyl diphosphate + di-trans,octa-cis-undecaprenyl diphosphate + H(+)</text>
        <dbReference type="Rhea" id="RHEA:23708"/>
        <dbReference type="Rhea" id="RHEA-COMP:9602"/>
        <dbReference type="Rhea" id="RHEA-COMP:9603"/>
        <dbReference type="ChEBI" id="CHEBI:15378"/>
        <dbReference type="ChEBI" id="CHEBI:58405"/>
        <dbReference type="ChEBI" id="CHEBI:60033"/>
        <dbReference type="ChEBI" id="CHEBI:78435"/>
        <dbReference type="EC" id="2.4.99.28"/>
    </reaction>
</comment>
<evidence type="ECO:0000256" key="8">
    <source>
        <dbReference type="ARBA" id="ARBA00022475"/>
    </source>
</evidence>
<keyword evidence="16" id="KW-0735">Signal-anchor</keyword>
<dbReference type="Proteomes" id="UP000199337">
    <property type="component" value="Unassembled WGS sequence"/>
</dbReference>
<evidence type="ECO:0000256" key="15">
    <source>
        <dbReference type="ARBA" id="ARBA00022960"/>
    </source>
</evidence>
<dbReference type="GO" id="GO:0009002">
    <property type="term" value="F:serine-type D-Ala-D-Ala carboxypeptidase activity"/>
    <property type="evidence" value="ECO:0007669"/>
    <property type="project" value="UniProtKB-EC"/>
</dbReference>
<keyword evidence="15" id="KW-0133">Cell shape</keyword>
<evidence type="ECO:0000256" key="27">
    <source>
        <dbReference type="SAM" id="MobiDB-lite"/>
    </source>
</evidence>
<dbReference type="EC" id="2.4.99.28" evidence="24"/>
<dbReference type="GO" id="GO:0046677">
    <property type="term" value="P:response to antibiotic"/>
    <property type="evidence" value="ECO:0007669"/>
    <property type="project" value="UniProtKB-KW"/>
</dbReference>
<keyword evidence="21" id="KW-0511">Multifunctional enzyme</keyword>
<evidence type="ECO:0000256" key="13">
    <source>
        <dbReference type="ARBA" id="ARBA00022692"/>
    </source>
</evidence>
<keyword evidence="18" id="KW-1133">Transmembrane helix</keyword>
<gene>
    <name evidence="30" type="ORF">SAMN05660649_04845</name>
</gene>
<evidence type="ECO:0000313" key="31">
    <source>
        <dbReference type="Proteomes" id="UP000199337"/>
    </source>
</evidence>
<reference evidence="31" key="1">
    <citation type="submission" date="2016-10" db="EMBL/GenBank/DDBJ databases">
        <authorList>
            <person name="Varghese N."/>
            <person name="Submissions S."/>
        </authorList>
    </citation>
    <scope>NUCLEOTIDE SEQUENCE [LARGE SCALE GENOMIC DNA]</scope>
    <source>
        <strain evidence="31">DSM 17038</strain>
    </source>
</reference>
<comment type="similarity">
    <text evidence="4">In the C-terminal section; belongs to the transpeptidase family.</text>
</comment>
<keyword evidence="10" id="KW-0645">Protease</keyword>
<evidence type="ECO:0000256" key="17">
    <source>
        <dbReference type="ARBA" id="ARBA00022984"/>
    </source>
</evidence>
<evidence type="ECO:0000259" key="29">
    <source>
        <dbReference type="Pfam" id="PF00912"/>
    </source>
</evidence>
<dbReference type="AlphaFoldDB" id="A0A1I2ZB29"/>
<keyword evidence="11" id="KW-0328">Glycosyltransferase</keyword>
<dbReference type="Gene3D" id="3.40.710.10">
    <property type="entry name" value="DD-peptidase/beta-lactamase superfamily"/>
    <property type="match status" value="1"/>
</dbReference>
<dbReference type="RefSeq" id="WP_092475533.1">
    <property type="nucleotide sequence ID" value="NZ_FOOX01000026.1"/>
</dbReference>
<organism evidence="30 31">
    <name type="scientific">Desulfotruncus arcticus DSM 17038</name>
    <dbReference type="NCBI Taxonomy" id="1121424"/>
    <lineage>
        <taxon>Bacteria</taxon>
        <taxon>Bacillati</taxon>
        <taxon>Bacillota</taxon>
        <taxon>Clostridia</taxon>
        <taxon>Eubacteriales</taxon>
        <taxon>Desulfallaceae</taxon>
        <taxon>Desulfotruncus</taxon>
    </lineage>
</organism>
<feature type="region of interest" description="Disordered" evidence="27">
    <location>
        <begin position="720"/>
        <end position="755"/>
    </location>
</feature>
<evidence type="ECO:0000256" key="24">
    <source>
        <dbReference type="ARBA" id="ARBA00044770"/>
    </source>
</evidence>
<accession>A0A1I2ZB29</accession>
<keyword evidence="9" id="KW-0121">Carboxypeptidase</keyword>
<dbReference type="STRING" id="341036.SAMN05660649_04845"/>
<feature type="domain" description="Penicillin-binding protein transpeptidase" evidence="28">
    <location>
        <begin position="341"/>
        <end position="613"/>
    </location>
</feature>
<feature type="compositionally biased region" description="Basic and acidic residues" evidence="27">
    <location>
        <begin position="745"/>
        <end position="755"/>
    </location>
</feature>
<dbReference type="PANTHER" id="PTHR32282">
    <property type="entry name" value="BINDING PROTEIN TRANSPEPTIDASE, PUTATIVE-RELATED"/>
    <property type="match status" value="1"/>
</dbReference>
<dbReference type="GO" id="GO:0008658">
    <property type="term" value="F:penicillin binding"/>
    <property type="evidence" value="ECO:0007669"/>
    <property type="project" value="InterPro"/>
</dbReference>
<comment type="function">
    <text evidence="1">Cell wall formation. Synthesis of cross-linked peptidoglycan from the lipid intermediates. The enzyme has a penicillin-insensitive transglycosylase N-terminal domain (formation of linear glycan strands) and a penicillin-sensitive transpeptidase C-terminal domain (cross-linking of the peptide subunits).</text>
</comment>
<evidence type="ECO:0000256" key="4">
    <source>
        <dbReference type="ARBA" id="ARBA00007090"/>
    </source>
</evidence>
<keyword evidence="31" id="KW-1185">Reference proteome</keyword>
<evidence type="ECO:0000256" key="22">
    <source>
        <dbReference type="ARBA" id="ARBA00023316"/>
    </source>
</evidence>
<evidence type="ECO:0000256" key="16">
    <source>
        <dbReference type="ARBA" id="ARBA00022968"/>
    </source>
</evidence>
<evidence type="ECO:0000256" key="3">
    <source>
        <dbReference type="ARBA" id="ARBA00004752"/>
    </source>
</evidence>
<name>A0A1I2ZB29_9FIRM</name>
<evidence type="ECO:0000256" key="5">
    <source>
        <dbReference type="ARBA" id="ARBA00007739"/>
    </source>
</evidence>
<dbReference type="GO" id="GO:0005886">
    <property type="term" value="C:plasma membrane"/>
    <property type="evidence" value="ECO:0007669"/>
    <property type="project" value="UniProtKB-SubCell"/>
</dbReference>
<evidence type="ECO:0000256" key="10">
    <source>
        <dbReference type="ARBA" id="ARBA00022670"/>
    </source>
</evidence>
<dbReference type="GO" id="GO:0006508">
    <property type="term" value="P:proteolysis"/>
    <property type="evidence" value="ECO:0007669"/>
    <property type="project" value="UniProtKB-KW"/>
</dbReference>
<protein>
    <recommendedName>
        <fullName evidence="7">Penicillin-binding protein 1A</fullName>
        <ecNumber evidence="24">2.4.99.28</ecNumber>
        <ecNumber evidence="6">3.4.16.4</ecNumber>
    </recommendedName>
</protein>
<dbReference type="Pfam" id="PF00905">
    <property type="entry name" value="Transpeptidase"/>
    <property type="match status" value="1"/>
</dbReference>
<dbReference type="UniPathway" id="UPA00219"/>
<dbReference type="InterPro" id="IPR012338">
    <property type="entry name" value="Beta-lactam/transpept-like"/>
</dbReference>
<dbReference type="PANTHER" id="PTHR32282:SF33">
    <property type="entry name" value="PEPTIDOGLYCAN GLYCOSYLTRANSFERASE"/>
    <property type="match status" value="1"/>
</dbReference>
<dbReference type="Gene3D" id="1.10.3810.10">
    <property type="entry name" value="Biosynthetic peptidoglycan transglycosylase-like"/>
    <property type="match status" value="1"/>
</dbReference>
<dbReference type="Pfam" id="PF00912">
    <property type="entry name" value="Transgly"/>
    <property type="match status" value="1"/>
</dbReference>
<comment type="subcellular location">
    <subcellularLocation>
        <location evidence="2">Cell membrane</location>
        <topology evidence="2">Single-pass type II membrane protein</topology>
    </subcellularLocation>
</comment>
<evidence type="ECO:0000256" key="9">
    <source>
        <dbReference type="ARBA" id="ARBA00022645"/>
    </source>
</evidence>
<dbReference type="NCBIfam" id="TIGR02074">
    <property type="entry name" value="PBP_1a_fam"/>
    <property type="match status" value="1"/>
</dbReference>
<comment type="catalytic activity">
    <reaction evidence="23">
        <text>Preferential cleavage: (Ac)2-L-Lys-D-Ala-|-D-Ala. Also transpeptidation of peptidyl-alanyl moieties that are N-acyl substituents of D-alanine.</text>
        <dbReference type="EC" id="3.4.16.4"/>
    </reaction>
</comment>
<evidence type="ECO:0000256" key="18">
    <source>
        <dbReference type="ARBA" id="ARBA00022989"/>
    </source>
</evidence>
<dbReference type="SUPFAM" id="SSF56601">
    <property type="entry name" value="beta-lactamase/transpeptidase-like"/>
    <property type="match status" value="1"/>
</dbReference>
<keyword evidence="17" id="KW-0573">Peptidoglycan synthesis</keyword>
<dbReference type="InterPro" id="IPR001264">
    <property type="entry name" value="Glyco_trans_51"/>
</dbReference>
<comment type="similarity">
    <text evidence="5">In the N-terminal section; belongs to the glycosyltransferase 51 family.</text>
</comment>
<dbReference type="GO" id="GO:0008360">
    <property type="term" value="P:regulation of cell shape"/>
    <property type="evidence" value="ECO:0007669"/>
    <property type="project" value="UniProtKB-KW"/>
</dbReference>
<keyword evidence="12" id="KW-0808">Transferase</keyword>
<keyword evidence="8" id="KW-1003">Cell membrane</keyword>
<keyword evidence="20" id="KW-0046">Antibiotic resistance</keyword>
<keyword evidence="13" id="KW-0812">Transmembrane</keyword>
<proteinExistence type="inferred from homology"/>
<dbReference type="EMBL" id="FOOX01000026">
    <property type="protein sequence ID" value="SFH34984.1"/>
    <property type="molecule type" value="Genomic_DNA"/>
</dbReference>
<comment type="pathway">
    <text evidence="3">Cell wall biogenesis; peptidoglycan biosynthesis.</text>
</comment>
<sequence length="755" mass="83633">MARKSSRKKRKFKPFRFIVLMLILAILITSGAALGLVFVSVKDLPAWNENALVPSTATQIYDKDGIQVSQIGLENRVQVSINDVPENVQNAFLAAEDHYFYEHHGIRIEAIIRAAYSDALHFAGINKQLQGASTITQQLVKLTFLTPEKSLKRKIQEAILSFKLERRYSKKEILEMYLNQIYLGEGAHGIQAASQTYFGKDVGELTVAEAATLAGLNKSPNYYSPFQNKDQSISRRNQVLKSMLEYNFIDQETYDQAMSEELTLKQNDSESDSNYPYPYFVDYVTDELIDKFGEDKVFKGGLKVYTTMDPKVQKYAETAMANPNNFPASQKNAEGIMQPQGAMVVMDPDNGEIRAIVGGREHTHMRSLNRATMSPRQPGSAIKPILAYGPAVELKGMGPASIIDDVPVTYSAYSNYSPKNDDGVYHGLVTMRTAITKSINVVAVKLFTDYVKMPEAINFAKRMNINLDQTGPAMALGGLRNGVTPLQMTAAYAAFDNHGIYNDPVAILKVEDQDGNTLFESENTSRRVMKETTSYLMTSLMQSVVQSGTGTGAQIGRPVAGKTGTTDEGKDIWFAGYTPDLVGVVWIGYDTPTRMQRSYGGIYPARVWKEVMQQAHKDIPSHNFIEPPGITTATVDNKSGLLPGANTPPEDMVTDIFAAGTVPTKTDNVHVLTEVCATTGLLPNQYCPDRITRVMLKLPYTVPKNVADYSMRVPTEMCDVHGPAETFDNDDESDDSSFSWQELPSDLREQDNGNN</sequence>
<evidence type="ECO:0000256" key="25">
    <source>
        <dbReference type="ARBA" id="ARBA00049902"/>
    </source>
</evidence>
<evidence type="ECO:0000259" key="28">
    <source>
        <dbReference type="Pfam" id="PF00905"/>
    </source>
</evidence>
<dbReference type="GO" id="GO:0008955">
    <property type="term" value="F:peptidoglycan glycosyltransferase activity"/>
    <property type="evidence" value="ECO:0007669"/>
    <property type="project" value="UniProtKB-EC"/>
</dbReference>
<keyword evidence="14" id="KW-0378">Hydrolase</keyword>
<dbReference type="GO" id="GO:0071555">
    <property type="term" value="P:cell wall organization"/>
    <property type="evidence" value="ECO:0007669"/>
    <property type="project" value="UniProtKB-KW"/>
</dbReference>
<comment type="pathway">
    <text evidence="26">Glycan biosynthesis.</text>
</comment>
<dbReference type="EC" id="3.4.16.4" evidence="6"/>
<evidence type="ECO:0000256" key="12">
    <source>
        <dbReference type="ARBA" id="ARBA00022679"/>
    </source>
</evidence>
<evidence type="ECO:0000256" key="1">
    <source>
        <dbReference type="ARBA" id="ARBA00002624"/>
    </source>
</evidence>
<evidence type="ECO:0000256" key="14">
    <source>
        <dbReference type="ARBA" id="ARBA00022801"/>
    </source>
</evidence>
<feature type="domain" description="Glycosyl transferase family 51" evidence="29">
    <location>
        <begin position="68"/>
        <end position="243"/>
    </location>
</feature>
<dbReference type="OrthoDB" id="9766909at2"/>
<evidence type="ECO:0000256" key="20">
    <source>
        <dbReference type="ARBA" id="ARBA00023251"/>
    </source>
</evidence>
<evidence type="ECO:0000256" key="7">
    <source>
        <dbReference type="ARBA" id="ARBA00018638"/>
    </source>
</evidence>
<evidence type="ECO:0000256" key="2">
    <source>
        <dbReference type="ARBA" id="ARBA00004401"/>
    </source>
</evidence>
<evidence type="ECO:0000256" key="26">
    <source>
        <dbReference type="ARBA" id="ARBA00060592"/>
    </source>
</evidence>
<evidence type="ECO:0000256" key="21">
    <source>
        <dbReference type="ARBA" id="ARBA00023268"/>
    </source>
</evidence>
<keyword evidence="22" id="KW-0961">Cell wall biogenesis/degradation</keyword>
<dbReference type="InterPro" id="IPR050396">
    <property type="entry name" value="Glycosyltr_51/Transpeptidase"/>
</dbReference>
<dbReference type="FunFam" id="1.10.3810.10:FF:000001">
    <property type="entry name" value="Penicillin-binding protein 1A"/>
    <property type="match status" value="1"/>
</dbReference>
<keyword evidence="19" id="KW-0472">Membrane</keyword>
<evidence type="ECO:0000313" key="30">
    <source>
        <dbReference type="EMBL" id="SFH34984.1"/>
    </source>
</evidence>
<dbReference type="GO" id="GO:0009252">
    <property type="term" value="P:peptidoglycan biosynthetic process"/>
    <property type="evidence" value="ECO:0007669"/>
    <property type="project" value="UniProtKB-UniPathway"/>
</dbReference>